<reference evidence="2" key="1">
    <citation type="journal article" date="2020" name="bioRxiv">
        <title>Whole genome comparisons of ergot fungi reveals the divergence and evolution of species within the genus Claviceps are the result of varying mechanisms driving genome evolution and host range expansion.</title>
        <authorList>
            <person name="Wyka S.A."/>
            <person name="Mondo S.J."/>
            <person name="Liu M."/>
            <person name="Dettman J."/>
            <person name="Nalam V."/>
            <person name="Broders K.D."/>
        </authorList>
    </citation>
    <scope>NUCLEOTIDE SEQUENCE</scope>
    <source>
        <strain evidence="2">CCC 1102</strain>
    </source>
</reference>
<evidence type="ECO:0000259" key="1">
    <source>
        <dbReference type="Pfam" id="PF00149"/>
    </source>
</evidence>
<dbReference type="InterPro" id="IPR051693">
    <property type="entry name" value="UPF0046_metallophosphoest"/>
</dbReference>
<dbReference type="PANTHER" id="PTHR12905:SF16">
    <property type="entry name" value="SER_THR PROTEIN PHOSPHATASE FAMILY PROTEIN (AFU_ORTHOLOGUE AFUA_1G06000)"/>
    <property type="match status" value="1"/>
</dbReference>
<evidence type="ECO:0000313" key="2">
    <source>
        <dbReference type="EMBL" id="KAG5973344.1"/>
    </source>
</evidence>
<feature type="domain" description="Calcineurin-like phosphoesterase" evidence="1">
    <location>
        <begin position="10"/>
        <end position="214"/>
    </location>
</feature>
<gene>
    <name evidence="2" type="ORF">E4U56_005132</name>
</gene>
<name>A0A9P7MY92_9HYPO</name>
<dbReference type="InterPro" id="IPR029052">
    <property type="entry name" value="Metallo-depent_PP-like"/>
</dbReference>
<evidence type="ECO:0000313" key="3">
    <source>
        <dbReference type="Proteomes" id="UP000784919"/>
    </source>
</evidence>
<protein>
    <recommendedName>
        <fullName evidence="1">Calcineurin-like phosphoesterase domain-containing protein</fullName>
    </recommendedName>
</protein>
<accession>A0A9P7MY92</accession>
<dbReference type="Pfam" id="PF00149">
    <property type="entry name" value="Metallophos"/>
    <property type="match status" value="1"/>
</dbReference>
<proteinExistence type="predicted"/>
<dbReference type="CDD" id="cd07379">
    <property type="entry name" value="MPP_239FB"/>
    <property type="match status" value="1"/>
</dbReference>
<dbReference type="SUPFAM" id="SSF56300">
    <property type="entry name" value="Metallo-dependent phosphatases"/>
    <property type="match status" value="1"/>
</dbReference>
<organism evidence="2 3">
    <name type="scientific">Claviceps arundinis</name>
    <dbReference type="NCBI Taxonomy" id="1623583"/>
    <lineage>
        <taxon>Eukaryota</taxon>
        <taxon>Fungi</taxon>
        <taxon>Dikarya</taxon>
        <taxon>Ascomycota</taxon>
        <taxon>Pezizomycotina</taxon>
        <taxon>Sordariomycetes</taxon>
        <taxon>Hypocreomycetidae</taxon>
        <taxon>Hypocreales</taxon>
        <taxon>Clavicipitaceae</taxon>
        <taxon>Claviceps</taxon>
    </lineage>
</organism>
<dbReference type="Proteomes" id="UP000784919">
    <property type="component" value="Unassembled WGS sequence"/>
</dbReference>
<dbReference type="InterPro" id="IPR004843">
    <property type="entry name" value="Calcineurin-like_PHP"/>
</dbReference>
<dbReference type="AlphaFoldDB" id="A0A9P7MY92"/>
<comment type="caution">
    <text evidence="2">The sequence shown here is derived from an EMBL/GenBank/DDBJ whole genome shotgun (WGS) entry which is preliminary data.</text>
</comment>
<dbReference type="Gene3D" id="3.60.21.10">
    <property type="match status" value="1"/>
</dbReference>
<dbReference type="EMBL" id="SRPS01000035">
    <property type="protein sequence ID" value="KAG5973344.1"/>
    <property type="molecule type" value="Genomic_DNA"/>
</dbReference>
<sequence>MAEQVAQKTRIVCISDTHNCTVNLPKGDVLIHAGDLTNKGSASEISKAIKWLEDADFDAKIVIAGNHDITLDQSFYSQYGHTFHNQKLQSSEECLALVSSSPSITYLNHESVTIRLHSAKGPQTQFTVFGSPYSPRYGRWAFNYDEAAHSDDASSPLTTIWDDVPSHADIVVTHTPPRNHGDATSEQRPKGCEALRRALWRVRPKIAVCGHIHDGRGAHRVVWDKDRGSSRFAEKSVSVWSDPGAGSNKLSLVDLTGKKSPALGEDETCVVNAAILKSRHPHREGKQFNRPIVVDVELPVWAAE</sequence>
<dbReference type="GO" id="GO:0016787">
    <property type="term" value="F:hydrolase activity"/>
    <property type="evidence" value="ECO:0007669"/>
    <property type="project" value="InterPro"/>
</dbReference>
<dbReference type="PANTHER" id="PTHR12905">
    <property type="entry name" value="METALLOPHOSPHOESTERASE"/>
    <property type="match status" value="1"/>
</dbReference>
<dbReference type="OrthoDB" id="630188at2759"/>